<dbReference type="RefSeq" id="XP_016505950.1">
    <property type="nucleotide sequence ID" value="XM_016650464.1"/>
</dbReference>
<dbReference type="PANTHER" id="PTHR33067">
    <property type="entry name" value="RNA-DIRECTED DNA POLYMERASE-RELATED"/>
    <property type="match status" value="1"/>
</dbReference>
<evidence type="ECO:0000313" key="1">
    <source>
        <dbReference type="RefSeq" id="XP_016505950.1"/>
    </source>
</evidence>
<sequence>MARLYVKPARDVKSYPEIAHITVRLMKSWNVRPNGALPSDTHKNPIEQVQAINLRSEKALEEVPPKKYASKEVFERLVPQPKVEVEKKDNKHRQGIKVRPPLPFLQWLQKSKDESKYKTFLYILSQVRMNLPLIEVLQEVPRYAKYLRDIVANKRRLTEFETVALTKECSARVQSNIPLKLKDLGCFTIPLVIGKYKVGRALCDLGARIYLMPLSVFKQFELGTPRPTTITLQLIDRSLAVLE</sequence>
<dbReference type="AlphaFoldDB" id="A0A1S4CXS0"/>
<name>A0A1S4CXS0_TOBAC</name>
<reference evidence="1" key="1">
    <citation type="submission" date="2025-08" db="UniProtKB">
        <authorList>
            <consortium name="RefSeq"/>
        </authorList>
    </citation>
    <scope>IDENTIFICATION</scope>
</reference>
<accession>A0A1S4CXS0</accession>
<dbReference type="PANTHER" id="PTHR33067:SF32">
    <property type="entry name" value="ASPARTIC PEPTIDASE DDI1-TYPE DOMAIN-CONTAINING PROTEIN"/>
    <property type="match status" value="1"/>
</dbReference>
<dbReference type="KEGG" id="nta:107823759"/>
<dbReference type="InterPro" id="IPR021109">
    <property type="entry name" value="Peptidase_aspartic_dom_sf"/>
</dbReference>
<proteinExistence type="predicted"/>
<dbReference type="Gene3D" id="2.40.70.10">
    <property type="entry name" value="Acid Proteases"/>
    <property type="match status" value="1"/>
</dbReference>
<dbReference type="PaxDb" id="4097-A0A1S4CXS0"/>
<organism evidence="1">
    <name type="scientific">Nicotiana tabacum</name>
    <name type="common">Common tobacco</name>
    <dbReference type="NCBI Taxonomy" id="4097"/>
    <lineage>
        <taxon>Eukaryota</taxon>
        <taxon>Viridiplantae</taxon>
        <taxon>Streptophyta</taxon>
        <taxon>Embryophyta</taxon>
        <taxon>Tracheophyta</taxon>
        <taxon>Spermatophyta</taxon>
        <taxon>Magnoliopsida</taxon>
        <taxon>eudicotyledons</taxon>
        <taxon>Gunneridae</taxon>
        <taxon>Pentapetalae</taxon>
        <taxon>asterids</taxon>
        <taxon>lamiids</taxon>
        <taxon>Solanales</taxon>
        <taxon>Solanaceae</taxon>
        <taxon>Nicotianoideae</taxon>
        <taxon>Nicotianeae</taxon>
        <taxon>Nicotiana</taxon>
    </lineage>
</organism>
<protein>
    <submittedName>
        <fullName evidence="1">Uncharacterized protein</fullName>
    </submittedName>
</protein>
<dbReference type="OrthoDB" id="1305902at2759"/>
<gene>
    <name evidence="1" type="primary">LOC107823759</name>
</gene>